<dbReference type="Gene3D" id="1.10.510.10">
    <property type="entry name" value="Transferase(Phosphotransferase) domain 1"/>
    <property type="match status" value="1"/>
</dbReference>
<evidence type="ECO:0000259" key="1">
    <source>
        <dbReference type="PROSITE" id="PS50011"/>
    </source>
</evidence>
<reference evidence="2 3" key="1">
    <citation type="submission" date="2022-09" db="EMBL/GenBank/DDBJ databases">
        <authorList>
            <person name="Palmer J.M."/>
        </authorList>
    </citation>
    <scope>NUCLEOTIDE SEQUENCE [LARGE SCALE GENOMIC DNA]</scope>
    <source>
        <strain evidence="2 3">DSM 7382</strain>
    </source>
</reference>
<dbReference type="InterPro" id="IPR051681">
    <property type="entry name" value="Ser/Thr_Kinases-Pseudokinases"/>
</dbReference>
<sequence length="448" mass="51113">MGAIAKYTTPAFLSNTPYLKTLIETLETHRSANAKCTVCNKNKAVAEHAHCCSTICAREAFAIACQLESALRALESVSRALHADIQRIIHWQGEVAEYAMNVMLAIVANCSHTATQKATRQLLVMLAMTNRKLPSSVLLEGNNIDTSDSRSEGGFGDIYKTTYGGMTVAAKRLVPRFERNDTSEDELEGTRWQQKHEALIWKTLKHKRLLSLSGIIKTDQDYFVISPWHCDGDSRKFLRTMVRDHERYRWGNFYQLFVYRWLLQVVEGLQYLHKQGVIYGDLHSRNVLVVNTRPNDHDHFGFDIVLSDFTFSVIQEADSLQQGERRGGLIRAPEQIHRSSESDSDRPTEKSDVFNFAALCFELYTTEPIYPAMKEHNYQSERDEAISDLKPLDREVTVNLKGNDIPVVIPDELWEIIERCWTVPEDRPTLNWIEAKLKGMQGSISSVQ</sequence>
<dbReference type="GO" id="GO:0004674">
    <property type="term" value="F:protein serine/threonine kinase activity"/>
    <property type="evidence" value="ECO:0007669"/>
    <property type="project" value="TreeGrafter"/>
</dbReference>
<accession>A0AAW0GM75</accession>
<keyword evidence="3" id="KW-1185">Reference proteome</keyword>
<gene>
    <name evidence="2" type="ORF">QCA50_003864</name>
</gene>
<evidence type="ECO:0000313" key="3">
    <source>
        <dbReference type="Proteomes" id="UP001385951"/>
    </source>
</evidence>
<evidence type="ECO:0000313" key="2">
    <source>
        <dbReference type="EMBL" id="KAK7692239.1"/>
    </source>
</evidence>
<feature type="domain" description="Protein kinase" evidence="1">
    <location>
        <begin position="144"/>
        <end position="444"/>
    </location>
</feature>
<dbReference type="Pfam" id="PF07714">
    <property type="entry name" value="PK_Tyr_Ser-Thr"/>
    <property type="match status" value="1"/>
</dbReference>
<dbReference type="SUPFAM" id="SSF56112">
    <property type="entry name" value="Protein kinase-like (PK-like)"/>
    <property type="match status" value="1"/>
</dbReference>
<organism evidence="2 3">
    <name type="scientific">Cerrena zonata</name>
    <dbReference type="NCBI Taxonomy" id="2478898"/>
    <lineage>
        <taxon>Eukaryota</taxon>
        <taxon>Fungi</taxon>
        <taxon>Dikarya</taxon>
        <taxon>Basidiomycota</taxon>
        <taxon>Agaricomycotina</taxon>
        <taxon>Agaricomycetes</taxon>
        <taxon>Polyporales</taxon>
        <taxon>Cerrenaceae</taxon>
        <taxon>Cerrena</taxon>
    </lineage>
</organism>
<dbReference type="PANTHER" id="PTHR44329">
    <property type="entry name" value="SERINE/THREONINE-PROTEIN KINASE TNNI3K-RELATED"/>
    <property type="match status" value="1"/>
</dbReference>
<dbReference type="InterPro" id="IPR011009">
    <property type="entry name" value="Kinase-like_dom_sf"/>
</dbReference>
<dbReference type="InterPro" id="IPR001245">
    <property type="entry name" value="Ser-Thr/Tyr_kinase_cat_dom"/>
</dbReference>
<dbReference type="AlphaFoldDB" id="A0AAW0GM75"/>
<protein>
    <recommendedName>
        <fullName evidence="1">Protein kinase domain-containing protein</fullName>
    </recommendedName>
</protein>
<comment type="caution">
    <text evidence="2">The sequence shown here is derived from an EMBL/GenBank/DDBJ whole genome shotgun (WGS) entry which is preliminary data.</text>
</comment>
<dbReference type="Proteomes" id="UP001385951">
    <property type="component" value="Unassembled WGS sequence"/>
</dbReference>
<dbReference type="PROSITE" id="PS50011">
    <property type="entry name" value="PROTEIN_KINASE_DOM"/>
    <property type="match status" value="1"/>
</dbReference>
<proteinExistence type="predicted"/>
<dbReference type="GO" id="GO:0005524">
    <property type="term" value="F:ATP binding"/>
    <property type="evidence" value="ECO:0007669"/>
    <property type="project" value="InterPro"/>
</dbReference>
<dbReference type="InterPro" id="IPR000719">
    <property type="entry name" value="Prot_kinase_dom"/>
</dbReference>
<name>A0AAW0GM75_9APHY</name>
<dbReference type="EMBL" id="JASBNA010000004">
    <property type="protein sequence ID" value="KAK7692239.1"/>
    <property type="molecule type" value="Genomic_DNA"/>
</dbReference>